<protein>
    <recommendedName>
        <fullName evidence="2">Peptidase S1 domain-containing protein</fullName>
    </recommendedName>
</protein>
<dbReference type="PANTHER" id="PTHR24253">
    <property type="entry name" value="TRANSMEMBRANE PROTEASE SERINE"/>
    <property type="match status" value="1"/>
</dbReference>
<feature type="domain" description="Peptidase S1" evidence="2">
    <location>
        <begin position="1"/>
        <end position="119"/>
    </location>
</feature>
<keyword evidence="1" id="KW-1015">Disulfide bond</keyword>
<evidence type="ECO:0000256" key="1">
    <source>
        <dbReference type="ARBA" id="ARBA00023157"/>
    </source>
</evidence>
<evidence type="ECO:0000259" key="2">
    <source>
        <dbReference type="PROSITE" id="PS50240"/>
    </source>
</evidence>
<dbReference type="SUPFAM" id="SSF50494">
    <property type="entry name" value="Trypsin-like serine proteases"/>
    <property type="match status" value="1"/>
</dbReference>
<evidence type="ECO:0000313" key="3">
    <source>
        <dbReference type="EMBL" id="GMR48214.1"/>
    </source>
</evidence>
<evidence type="ECO:0000313" key="4">
    <source>
        <dbReference type="Proteomes" id="UP001328107"/>
    </source>
</evidence>
<dbReference type="Proteomes" id="UP001328107">
    <property type="component" value="Unassembled WGS sequence"/>
</dbReference>
<feature type="non-terminal residue" evidence="3">
    <location>
        <position position="1"/>
    </location>
</feature>
<name>A0AAN5CPI8_9BILA</name>
<dbReference type="EMBL" id="BTRK01000004">
    <property type="protein sequence ID" value="GMR48214.1"/>
    <property type="molecule type" value="Genomic_DNA"/>
</dbReference>
<dbReference type="AlphaFoldDB" id="A0AAN5CPI8"/>
<feature type="non-terminal residue" evidence="3">
    <location>
        <position position="134"/>
    </location>
</feature>
<dbReference type="InterPro" id="IPR043504">
    <property type="entry name" value="Peptidase_S1_PA_chymotrypsin"/>
</dbReference>
<gene>
    <name evidence="3" type="ORF">PMAYCL1PPCAC_18409</name>
</gene>
<comment type="caution">
    <text evidence="3">The sequence shown here is derived from an EMBL/GenBank/DDBJ whole genome shotgun (WGS) entry which is preliminary data.</text>
</comment>
<dbReference type="Gene3D" id="2.40.10.10">
    <property type="entry name" value="Trypsin-like serine proteases"/>
    <property type="match status" value="1"/>
</dbReference>
<dbReference type="GO" id="GO:0004252">
    <property type="term" value="F:serine-type endopeptidase activity"/>
    <property type="evidence" value="ECO:0007669"/>
    <property type="project" value="InterPro"/>
</dbReference>
<keyword evidence="4" id="KW-1185">Reference proteome</keyword>
<dbReference type="PANTHER" id="PTHR24253:SF103">
    <property type="entry name" value="TRANSMEMBRANE PROTEASE SERINE 7"/>
    <property type="match status" value="1"/>
</dbReference>
<dbReference type="InterPro" id="IPR009003">
    <property type="entry name" value="Peptidase_S1_PA"/>
</dbReference>
<dbReference type="InterPro" id="IPR001254">
    <property type="entry name" value="Trypsin_dom"/>
</dbReference>
<reference evidence="4" key="1">
    <citation type="submission" date="2022-10" db="EMBL/GenBank/DDBJ databases">
        <title>Genome assembly of Pristionchus species.</title>
        <authorList>
            <person name="Yoshida K."/>
            <person name="Sommer R.J."/>
        </authorList>
    </citation>
    <scope>NUCLEOTIDE SEQUENCE [LARGE SCALE GENOMIC DNA]</scope>
    <source>
        <strain evidence="4">RS5460</strain>
    </source>
</reference>
<dbReference type="PROSITE" id="PS50240">
    <property type="entry name" value="TRYPSIN_DOM"/>
    <property type="match status" value="1"/>
</dbReference>
<dbReference type="Pfam" id="PF00089">
    <property type="entry name" value="Trypsin"/>
    <property type="match status" value="1"/>
</dbReference>
<sequence>IQLEDALSFDDTVSPVCLPSINTSIQEDSIAIATGKRWKLLSGDNIIERQLCAGSYGHGTAPGDSGGPLVMNSKSGRWFQIGLTSFGLNNDKYLIEQDISPGVYTNIKYYCDWIEVNTRGDSKCQNAELIDASS</sequence>
<organism evidence="3 4">
    <name type="scientific">Pristionchus mayeri</name>
    <dbReference type="NCBI Taxonomy" id="1317129"/>
    <lineage>
        <taxon>Eukaryota</taxon>
        <taxon>Metazoa</taxon>
        <taxon>Ecdysozoa</taxon>
        <taxon>Nematoda</taxon>
        <taxon>Chromadorea</taxon>
        <taxon>Rhabditida</taxon>
        <taxon>Rhabditina</taxon>
        <taxon>Diplogasteromorpha</taxon>
        <taxon>Diplogasteroidea</taxon>
        <taxon>Neodiplogasteridae</taxon>
        <taxon>Pristionchus</taxon>
    </lineage>
</organism>
<dbReference type="GO" id="GO:0006508">
    <property type="term" value="P:proteolysis"/>
    <property type="evidence" value="ECO:0007669"/>
    <property type="project" value="InterPro"/>
</dbReference>
<dbReference type="PROSITE" id="PS00135">
    <property type="entry name" value="TRYPSIN_SER"/>
    <property type="match status" value="1"/>
</dbReference>
<accession>A0AAN5CPI8</accession>
<proteinExistence type="predicted"/>
<dbReference type="InterPro" id="IPR033116">
    <property type="entry name" value="TRYPSIN_SER"/>
</dbReference>